<evidence type="ECO:0000256" key="3">
    <source>
        <dbReference type="ARBA" id="ARBA00004953"/>
    </source>
</evidence>
<dbReference type="InterPro" id="IPR004838">
    <property type="entry name" value="NHTrfase_class1_PyrdxlP-BS"/>
</dbReference>
<dbReference type="InterPro" id="IPR005860">
    <property type="entry name" value="CobD"/>
</dbReference>
<evidence type="ECO:0000256" key="2">
    <source>
        <dbReference type="ARBA" id="ARBA00003444"/>
    </source>
</evidence>
<dbReference type="PANTHER" id="PTHR42885:SF1">
    <property type="entry name" value="THREONINE-PHOSPHATE DECARBOXYLASE"/>
    <property type="match status" value="1"/>
</dbReference>
<evidence type="ECO:0000256" key="4">
    <source>
        <dbReference type="ARBA" id="ARBA00012285"/>
    </source>
</evidence>
<dbReference type="CDD" id="cd00609">
    <property type="entry name" value="AAT_like"/>
    <property type="match status" value="1"/>
</dbReference>
<evidence type="ECO:0000256" key="9">
    <source>
        <dbReference type="ARBA" id="ARBA00048531"/>
    </source>
</evidence>
<evidence type="ECO:0000313" key="12">
    <source>
        <dbReference type="EMBL" id="TDX29491.1"/>
    </source>
</evidence>
<organism evidence="12 13">
    <name type="scientific">Modicisalibacter xianhensis</name>
    <dbReference type="NCBI Taxonomy" id="442341"/>
    <lineage>
        <taxon>Bacteria</taxon>
        <taxon>Pseudomonadati</taxon>
        <taxon>Pseudomonadota</taxon>
        <taxon>Gammaproteobacteria</taxon>
        <taxon>Oceanospirillales</taxon>
        <taxon>Halomonadaceae</taxon>
        <taxon>Modicisalibacter</taxon>
    </lineage>
</organism>
<dbReference type="AlphaFoldDB" id="A0A4R8FSB6"/>
<protein>
    <recommendedName>
        <fullName evidence="4">threonine-phosphate decarboxylase</fullName>
        <ecNumber evidence="4">4.1.1.81</ecNumber>
    </recommendedName>
    <alternativeName>
        <fullName evidence="8">L-threonine-O-3-phosphate decarboxylase</fullName>
    </alternativeName>
</protein>
<evidence type="ECO:0000256" key="7">
    <source>
        <dbReference type="ARBA" id="ARBA00023239"/>
    </source>
</evidence>
<dbReference type="Gene3D" id="3.40.640.10">
    <property type="entry name" value="Type I PLP-dependent aspartate aminotransferase-like (Major domain)"/>
    <property type="match status" value="1"/>
</dbReference>
<dbReference type="Pfam" id="PF00155">
    <property type="entry name" value="Aminotran_1_2"/>
    <property type="match status" value="1"/>
</dbReference>
<comment type="pathway">
    <text evidence="3">Cofactor biosynthesis; adenosylcobalamin biosynthesis.</text>
</comment>
<reference evidence="12 13" key="1">
    <citation type="submission" date="2019-03" db="EMBL/GenBank/DDBJ databases">
        <title>Freshwater and sediment microbial communities from various areas in North America, analyzing microbe dynamics in response to fracking.</title>
        <authorList>
            <person name="Lamendella R."/>
        </authorList>
    </citation>
    <scope>NUCLEOTIDE SEQUENCE [LARGE SCALE GENOMIC DNA]</scope>
    <source>
        <strain evidence="12 13">6_TX</strain>
    </source>
</reference>
<feature type="domain" description="Aminotransferase class I/classII large" evidence="11">
    <location>
        <begin position="35"/>
        <end position="359"/>
    </location>
</feature>
<dbReference type="OrthoDB" id="9813612at2"/>
<comment type="caution">
    <text evidence="12">The sequence shown here is derived from an EMBL/GenBank/DDBJ whole genome shotgun (WGS) entry which is preliminary data.</text>
</comment>
<dbReference type="SUPFAM" id="SSF53383">
    <property type="entry name" value="PLP-dependent transferases"/>
    <property type="match status" value="1"/>
</dbReference>
<evidence type="ECO:0000256" key="10">
    <source>
        <dbReference type="SAM" id="MobiDB-lite"/>
    </source>
</evidence>
<name>A0A4R8FSB6_9GAMM</name>
<dbReference type="PANTHER" id="PTHR42885">
    <property type="entry name" value="HISTIDINOL-PHOSPHATE AMINOTRANSFERASE-RELATED"/>
    <property type="match status" value="1"/>
</dbReference>
<feature type="region of interest" description="Disordered" evidence="10">
    <location>
        <begin position="1"/>
        <end position="25"/>
    </location>
</feature>
<keyword evidence="6" id="KW-0663">Pyridoxal phosphate</keyword>
<keyword evidence="5" id="KW-0169">Cobalamin biosynthesis</keyword>
<dbReference type="InterPro" id="IPR015422">
    <property type="entry name" value="PyrdxlP-dep_Trfase_small"/>
</dbReference>
<dbReference type="InterPro" id="IPR004839">
    <property type="entry name" value="Aminotransferase_I/II_large"/>
</dbReference>
<comment type="catalytic activity">
    <reaction evidence="9">
        <text>O-phospho-L-threonine + H(+) = (R)-1-aminopropan-2-yl phosphate + CO2</text>
        <dbReference type="Rhea" id="RHEA:11492"/>
        <dbReference type="ChEBI" id="CHEBI:15378"/>
        <dbReference type="ChEBI" id="CHEBI:16526"/>
        <dbReference type="ChEBI" id="CHEBI:58563"/>
        <dbReference type="ChEBI" id="CHEBI:58675"/>
        <dbReference type="EC" id="4.1.1.81"/>
    </reaction>
</comment>
<evidence type="ECO:0000259" key="11">
    <source>
        <dbReference type="Pfam" id="PF00155"/>
    </source>
</evidence>
<dbReference type="GO" id="GO:0009236">
    <property type="term" value="P:cobalamin biosynthetic process"/>
    <property type="evidence" value="ECO:0007669"/>
    <property type="project" value="UniProtKB-UniPathway"/>
</dbReference>
<dbReference type="Proteomes" id="UP000294489">
    <property type="component" value="Unassembled WGS sequence"/>
</dbReference>
<evidence type="ECO:0000256" key="5">
    <source>
        <dbReference type="ARBA" id="ARBA00022573"/>
    </source>
</evidence>
<sequence length="371" mass="40901">MSRATSPNDWPRHGGQPRDMLARLGLPTGQPVRDFSANLNPLGPPVWLDARLPTLWQGIDRYPDPSYRAAHQAIAEAEGLDIGQVLLTNGGAEAIFLAAALHAGRRAVIVQPTFAEYARACRHYGLAINELFLASDFSLDERRAGEAMREVDVMFLCRPNNPSGTLIPRVQIARLLEAGRAHGTCLVVDEAFIDFVDEPAESLVSLLAEHPHLVVLRSLTKLYAIPGLRLGYLLGSPETIARAAERQMPWSVNAPAAALVAPLLADGDFVTRTHAWLRQELERLTPTLTHLGFDVSPTRVNFYLLRDRYQPQATDELLSFLASAGILARHTHNFPGLDGRWLRLAVRSVDDNDRLLAALEAWRQEQGEGAS</sequence>
<evidence type="ECO:0000256" key="6">
    <source>
        <dbReference type="ARBA" id="ARBA00022898"/>
    </source>
</evidence>
<evidence type="ECO:0000313" key="13">
    <source>
        <dbReference type="Proteomes" id="UP000294489"/>
    </source>
</evidence>
<gene>
    <name evidence="12" type="ORF">DFO67_107167</name>
</gene>
<dbReference type="UniPathway" id="UPA00148"/>
<evidence type="ECO:0000256" key="1">
    <source>
        <dbReference type="ARBA" id="ARBA00001933"/>
    </source>
</evidence>
<dbReference type="RefSeq" id="WP_134017751.1">
    <property type="nucleotide sequence ID" value="NZ_SOEC01000007.1"/>
</dbReference>
<accession>A0A4R8FSB6</accession>
<dbReference type="EC" id="4.1.1.81" evidence="4"/>
<dbReference type="GO" id="GO:0048472">
    <property type="term" value="F:threonine-phosphate decarboxylase activity"/>
    <property type="evidence" value="ECO:0007669"/>
    <property type="project" value="UniProtKB-EC"/>
</dbReference>
<proteinExistence type="predicted"/>
<comment type="function">
    <text evidence="2">Decarboxylates L-threonine-O-3-phosphate to yield (R)-1-amino-2-propanol O-2-phosphate, the precursor for the linkage between the nucleotide loop and the corrin ring in cobalamin.</text>
</comment>
<evidence type="ECO:0000256" key="8">
    <source>
        <dbReference type="ARBA" id="ARBA00029996"/>
    </source>
</evidence>
<dbReference type="NCBIfam" id="TIGR01140">
    <property type="entry name" value="L_thr_O3P_dcar"/>
    <property type="match status" value="1"/>
</dbReference>
<comment type="cofactor">
    <cofactor evidence="1">
        <name>pyridoxal 5'-phosphate</name>
        <dbReference type="ChEBI" id="CHEBI:597326"/>
    </cofactor>
</comment>
<dbReference type="InterPro" id="IPR015424">
    <property type="entry name" value="PyrdxlP-dep_Trfase"/>
</dbReference>
<dbReference type="Gene3D" id="3.90.1150.10">
    <property type="entry name" value="Aspartate Aminotransferase, domain 1"/>
    <property type="match status" value="1"/>
</dbReference>
<dbReference type="EMBL" id="SOEC01000007">
    <property type="protein sequence ID" value="TDX29491.1"/>
    <property type="molecule type" value="Genomic_DNA"/>
</dbReference>
<dbReference type="InterPro" id="IPR015421">
    <property type="entry name" value="PyrdxlP-dep_Trfase_major"/>
</dbReference>
<keyword evidence="7" id="KW-0456">Lyase</keyword>
<dbReference type="PROSITE" id="PS00105">
    <property type="entry name" value="AA_TRANSFER_CLASS_1"/>
    <property type="match status" value="1"/>
</dbReference>
<dbReference type="GO" id="GO:0030170">
    <property type="term" value="F:pyridoxal phosphate binding"/>
    <property type="evidence" value="ECO:0007669"/>
    <property type="project" value="InterPro"/>
</dbReference>